<reference evidence="2 3" key="1">
    <citation type="submission" date="2024-10" db="EMBL/GenBank/DDBJ databases">
        <title>The Natural Products Discovery Center: Release of the First 8490 Sequenced Strains for Exploring Actinobacteria Biosynthetic Diversity.</title>
        <authorList>
            <person name="Kalkreuter E."/>
            <person name="Kautsar S.A."/>
            <person name="Yang D."/>
            <person name="Bader C.D."/>
            <person name="Teijaro C.N."/>
            <person name="Fluegel L."/>
            <person name="Davis C.M."/>
            <person name="Simpson J.R."/>
            <person name="Lauterbach L."/>
            <person name="Steele A.D."/>
            <person name="Gui C."/>
            <person name="Meng S."/>
            <person name="Li G."/>
            <person name="Viehrig K."/>
            <person name="Ye F."/>
            <person name="Su P."/>
            <person name="Kiefer A.F."/>
            <person name="Nichols A."/>
            <person name="Cepeda A.J."/>
            <person name="Yan W."/>
            <person name="Fan B."/>
            <person name="Jiang Y."/>
            <person name="Adhikari A."/>
            <person name="Zheng C.-J."/>
            <person name="Schuster L."/>
            <person name="Cowan T.M."/>
            <person name="Smanski M.J."/>
            <person name="Chevrette M.G."/>
            <person name="De Carvalho L.P.S."/>
            <person name="Shen B."/>
        </authorList>
    </citation>
    <scope>NUCLEOTIDE SEQUENCE [LARGE SCALE GENOMIC DNA]</scope>
    <source>
        <strain evidence="2 3">NPDC093086</strain>
    </source>
</reference>
<name>A0ABW8HLJ2_9ACTN</name>
<sequence length="120" mass="13067">MATIVTAAALSLVASVTTASASASGDATAQTCWATGTPNIDSYNDWGYGKVQKATAPLRPGPYADCGTRETLYKDAPMTIYCHYNNKVGSTWFYVSAYPNWTRGWIYVGNITWDSAEECW</sequence>
<keyword evidence="3" id="KW-1185">Reference proteome</keyword>
<dbReference type="GeneID" id="95509151"/>
<feature type="signal peptide" evidence="1">
    <location>
        <begin position="1"/>
        <end position="29"/>
    </location>
</feature>
<comment type="caution">
    <text evidence="2">The sequence shown here is derived from an EMBL/GenBank/DDBJ whole genome shotgun (WGS) entry which is preliminary data.</text>
</comment>
<dbReference type="EMBL" id="JBIVPC010000028">
    <property type="protein sequence ID" value="MFJ6041432.1"/>
    <property type="molecule type" value="Genomic_DNA"/>
</dbReference>
<accession>A0ABW8HLJ2</accession>
<dbReference type="Proteomes" id="UP001617907">
    <property type="component" value="Unassembled WGS sequence"/>
</dbReference>
<evidence type="ECO:0000313" key="2">
    <source>
        <dbReference type="EMBL" id="MFJ6041432.1"/>
    </source>
</evidence>
<evidence type="ECO:0000313" key="3">
    <source>
        <dbReference type="Proteomes" id="UP001617907"/>
    </source>
</evidence>
<proteinExistence type="predicted"/>
<organism evidence="2 3">
    <name type="scientific">Streptomyces ardesiacus</name>
    <dbReference type="NCBI Taxonomy" id="285564"/>
    <lineage>
        <taxon>Bacteria</taxon>
        <taxon>Bacillati</taxon>
        <taxon>Actinomycetota</taxon>
        <taxon>Actinomycetes</taxon>
        <taxon>Kitasatosporales</taxon>
        <taxon>Streptomycetaceae</taxon>
        <taxon>Streptomyces</taxon>
    </lineage>
</organism>
<protein>
    <submittedName>
        <fullName evidence="2">SH3 domain-containing protein</fullName>
    </submittedName>
</protein>
<gene>
    <name evidence="2" type="ORF">ACIQFM_34935</name>
</gene>
<feature type="chain" id="PRO_5047385343" evidence="1">
    <location>
        <begin position="30"/>
        <end position="120"/>
    </location>
</feature>
<keyword evidence="1" id="KW-0732">Signal</keyword>
<evidence type="ECO:0000256" key="1">
    <source>
        <dbReference type="SAM" id="SignalP"/>
    </source>
</evidence>
<dbReference type="RefSeq" id="WP_158716750.1">
    <property type="nucleotide sequence ID" value="NZ_BBOK01000014.1"/>
</dbReference>